<dbReference type="GeneID" id="98155766"/>
<comment type="subcellular location">
    <subcellularLocation>
        <location evidence="1">Mitochondrion</location>
    </subcellularLocation>
</comment>
<evidence type="ECO:0000313" key="2">
    <source>
        <dbReference type="EMBL" id="KAL2847318.1"/>
    </source>
</evidence>
<dbReference type="Pfam" id="PF09424">
    <property type="entry name" value="YqeY"/>
    <property type="match status" value="1"/>
</dbReference>
<dbReference type="Proteomes" id="UP001610444">
    <property type="component" value="Unassembled WGS sequence"/>
</dbReference>
<dbReference type="Gene3D" id="1.10.1510.10">
    <property type="entry name" value="Uncharacterised protein YqeY/AIM41 PF09424, N-terminal domain"/>
    <property type="match status" value="1"/>
</dbReference>
<keyword evidence="1" id="KW-0496">Mitochondrion</keyword>
<comment type="caution">
    <text evidence="2">The sequence shown here is derived from an EMBL/GenBank/DDBJ whole genome shotgun (WGS) entry which is preliminary data.</text>
</comment>
<sequence>MPAMFRALRQTTRLGLYQARWNSTGSPSLPPLMTKLRTDLKTAMRAKDAARLDVLRALISETNNSQKTTSPIQTDLQLLSLIKKRVAASKDSIQQFIEANRPDLKEKEDKAQEILEEYASQVETMSVEEITQIVLQEVAKLKEAGEKFQVGTVLKSLFAPGGPLDGKPAERSEVAKIAKDAVSSA</sequence>
<gene>
    <name evidence="1" type="primary">AIM41</name>
    <name evidence="2" type="ORF">BJX68DRAFT_239898</name>
</gene>
<dbReference type="PANTHER" id="PTHR28055:SF1">
    <property type="entry name" value="ALTERED INHERITANCE OF MITOCHONDRIA PROTEIN 41, MITOCHONDRIAL"/>
    <property type="match status" value="1"/>
</dbReference>
<name>A0ABR4K7Z4_9EURO</name>
<dbReference type="RefSeq" id="XP_070897641.1">
    <property type="nucleotide sequence ID" value="XM_071040602.1"/>
</dbReference>
<dbReference type="InterPro" id="IPR003789">
    <property type="entry name" value="Asn/Gln_tRNA_amidoTrase-B-like"/>
</dbReference>
<accession>A0ABR4K7Z4</accession>
<dbReference type="PANTHER" id="PTHR28055">
    <property type="entry name" value="ALTERED INHERITANCE OF MITOCHONDRIA PROTEIN 41, MITOCHONDRIAL"/>
    <property type="match status" value="1"/>
</dbReference>
<organism evidence="2 3">
    <name type="scientific">Aspergillus pseudodeflectus</name>
    <dbReference type="NCBI Taxonomy" id="176178"/>
    <lineage>
        <taxon>Eukaryota</taxon>
        <taxon>Fungi</taxon>
        <taxon>Dikarya</taxon>
        <taxon>Ascomycota</taxon>
        <taxon>Pezizomycotina</taxon>
        <taxon>Eurotiomycetes</taxon>
        <taxon>Eurotiomycetidae</taxon>
        <taxon>Eurotiales</taxon>
        <taxon>Aspergillaceae</taxon>
        <taxon>Aspergillus</taxon>
        <taxon>Aspergillus subgen. Nidulantes</taxon>
    </lineage>
</organism>
<dbReference type="InterPro" id="IPR019004">
    <property type="entry name" value="YqeY/Aim41"/>
</dbReference>
<evidence type="ECO:0000256" key="1">
    <source>
        <dbReference type="RuleBase" id="RU365099"/>
    </source>
</evidence>
<protein>
    <recommendedName>
        <fullName evidence="1">Altered inheritance of mitochondria protein 41</fullName>
    </recommendedName>
</protein>
<reference evidence="2 3" key="1">
    <citation type="submission" date="2024-07" db="EMBL/GenBank/DDBJ databases">
        <title>Section-level genome sequencing and comparative genomics of Aspergillus sections Usti and Cavernicolus.</title>
        <authorList>
            <consortium name="Lawrence Berkeley National Laboratory"/>
            <person name="Nybo J.L."/>
            <person name="Vesth T.C."/>
            <person name="Theobald S."/>
            <person name="Frisvad J.C."/>
            <person name="Larsen T.O."/>
            <person name="Kjaerboelling I."/>
            <person name="Rothschild-Mancinelli K."/>
            <person name="Lyhne E.K."/>
            <person name="Kogle M.E."/>
            <person name="Barry K."/>
            <person name="Clum A."/>
            <person name="Na H."/>
            <person name="Ledsgaard L."/>
            <person name="Lin J."/>
            <person name="Lipzen A."/>
            <person name="Kuo A."/>
            <person name="Riley R."/>
            <person name="Mondo S."/>
            <person name="LaButti K."/>
            <person name="Haridas S."/>
            <person name="Pangalinan J."/>
            <person name="Salamov A.A."/>
            <person name="Simmons B.A."/>
            <person name="Magnuson J.K."/>
            <person name="Chen J."/>
            <person name="Drula E."/>
            <person name="Henrissat B."/>
            <person name="Wiebenga A."/>
            <person name="Lubbers R.J."/>
            <person name="Gomes A.C."/>
            <person name="Macurrencykelacurrency M.R."/>
            <person name="Stajich J."/>
            <person name="Grigoriev I.V."/>
            <person name="Mortensen U.H."/>
            <person name="De vries R.P."/>
            <person name="Baker S.E."/>
            <person name="Andersen M.R."/>
        </authorList>
    </citation>
    <scope>NUCLEOTIDE SEQUENCE [LARGE SCALE GENOMIC DNA]</scope>
    <source>
        <strain evidence="2 3">CBS 756.74</strain>
    </source>
</reference>
<comment type="similarity">
    <text evidence="1">Belongs to the AIM41 family.</text>
</comment>
<dbReference type="SUPFAM" id="SSF89095">
    <property type="entry name" value="GatB/YqeY motif"/>
    <property type="match status" value="1"/>
</dbReference>
<dbReference type="InterPro" id="IPR042184">
    <property type="entry name" value="YqeY/Aim41_N"/>
</dbReference>
<evidence type="ECO:0000313" key="3">
    <source>
        <dbReference type="Proteomes" id="UP001610444"/>
    </source>
</evidence>
<keyword evidence="3" id="KW-1185">Reference proteome</keyword>
<proteinExistence type="inferred from homology"/>
<dbReference type="EMBL" id="JBFXLR010000029">
    <property type="protein sequence ID" value="KAL2847318.1"/>
    <property type="molecule type" value="Genomic_DNA"/>
</dbReference>